<gene>
    <name evidence="6" type="ORF">ACFSW8_01810</name>
</gene>
<evidence type="ECO:0000256" key="4">
    <source>
        <dbReference type="ARBA" id="ARBA00023186"/>
    </source>
</evidence>
<keyword evidence="1" id="KW-0963">Cytoplasm</keyword>
<dbReference type="SUPFAM" id="SSF64397">
    <property type="entry name" value="Hsp33 domain"/>
    <property type="match status" value="1"/>
</dbReference>
<dbReference type="SUPFAM" id="SSF118352">
    <property type="entry name" value="HSP33 redox switch-like"/>
    <property type="match status" value="1"/>
</dbReference>
<evidence type="ECO:0000313" key="6">
    <source>
        <dbReference type="EMBL" id="MFD2157629.1"/>
    </source>
</evidence>
<accession>A0ABW4Z6S6</accession>
<name>A0ABW4Z6S6_9BACT</name>
<dbReference type="Gene3D" id="3.90.1280.10">
    <property type="entry name" value="HSP33 redox switch-like"/>
    <property type="match status" value="1"/>
</dbReference>
<dbReference type="InterPro" id="IPR000397">
    <property type="entry name" value="Heat_shock_Hsp33"/>
</dbReference>
<evidence type="ECO:0000256" key="3">
    <source>
        <dbReference type="ARBA" id="ARBA00023157"/>
    </source>
</evidence>
<protein>
    <submittedName>
        <fullName evidence="6">Hsp33 family molecular chaperone HslO</fullName>
    </submittedName>
</protein>
<keyword evidence="4" id="KW-0143">Chaperone</keyword>
<keyword evidence="3" id="KW-1015">Disulfide bond</keyword>
<evidence type="ECO:0000256" key="5">
    <source>
        <dbReference type="ARBA" id="ARBA00023284"/>
    </source>
</evidence>
<evidence type="ECO:0000313" key="7">
    <source>
        <dbReference type="Proteomes" id="UP001597389"/>
    </source>
</evidence>
<keyword evidence="2" id="KW-0862">Zinc</keyword>
<evidence type="ECO:0000256" key="1">
    <source>
        <dbReference type="ARBA" id="ARBA00022490"/>
    </source>
</evidence>
<sequence length="252" mass="29035">METVEDFTKVESIFVRGRNALMLRGQFTPIYTDYYIHLMENKLRHKEQLDTIIKEKLAFLTLHLTARPWAETVAWTVNLRAPRVNFFATGSSVHESITGHLFTEGVKEGDRNLLYSQTVVDGKEARRSTIELEDNDPVHWIESYYSQSEQRPARAFKLADENFVLIAAQPDCDLEWLENLTTEDVEKLTETEPTKLLETRKFRFHCGCSPEKFLPSLAQFKGNAEALFQDDDALEITCPRCGGKHIITPDMF</sequence>
<evidence type="ECO:0000256" key="2">
    <source>
        <dbReference type="ARBA" id="ARBA00022833"/>
    </source>
</evidence>
<proteinExistence type="predicted"/>
<dbReference type="RefSeq" id="WP_377089924.1">
    <property type="nucleotide sequence ID" value="NZ_JBHSJL010000014.1"/>
</dbReference>
<dbReference type="Pfam" id="PF01430">
    <property type="entry name" value="HSP33"/>
    <property type="match status" value="1"/>
</dbReference>
<keyword evidence="5" id="KW-0676">Redox-active center</keyword>
<dbReference type="Proteomes" id="UP001597389">
    <property type="component" value="Unassembled WGS sequence"/>
</dbReference>
<keyword evidence="7" id="KW-1185">Reference proteome</keyword>
<comment type="caution">
    <text evidence="6">The sequence shown here is derived from an EMBL/GenBank/DDBJ whole genome shotgun (WGS) entry which is preliminary data.</text>
</comment>
<reference evidence="7" key="1">
    <citation type="journal article" date="2019" name="Int. J. Syst. Evol. Microbiol.">
        <title>The Global Catalogue of Microorganisms (GCM) 10K type strain sequencing project: providing services to taxonomists for standard genome sequencing and annotation.</title>
        <authorList>
            <consortium name="The Broad Institute Genomics Platform"/>
            <consortium name="The Broad Institute Genome Sequencing Center for Infectious Disease"/>
            <person name="Wu L."/>
            <person name="Ma J."/>
        </authorList>
    </citation>
    <scope>NUCLEOTIDE SEQUENCE [LARGE SCALE GENOMIC DNA]</scope>
    <source>
        <strain evidence="7">CCUG 57942</strain>
    </source>
</reference>
<organism evidence="6 7">
    <name type="scientific">Rubritalea tangerina</name>
    <dbReference type="NCBI Taxonomy" id="430798"/>
    <lineage>
        <taxon>Bacteria</taxon>
        <taxon>Pseudomonadati</taxon>
        <taxon>Verrucomicrobiota</taxon>
        <taxon>Verrucomicrobiia</taxon>
        <taxon>Verrucomicrobiales</taxon>
        <taxon>Rubritaleaceae</taxon>
        <taxon>Rubritalea</taxon>
    </lineage>
</organism>
<dbReference type="InterPro" id="IPR016154">
    <property type="entry name" value="Heat_shock_Hsp33_C"/>
</dbReference>
<dbReference type="EMBL" id="JBHUJB010000009">
    <property type="protein sequence ID" value="MFD2157629.1"/>
    <property type="molecule type" value="Genomic_DNA"/>
</dbReference>
<dbReference type="InterPro" id="IPR016153">
    <property type="entry name" value="Heat_shock_Hsp33_N"/>
</dbReference>